<dbReference type="EMBL" id="LKST01000001">
    <property type="protein sequence ID" value="KQB85050.1"/>
    <property type="molecule type" value="Genomic_DNA"/>
</dbReference>
<dbReference type="CDD" id="cd12159">
    <property type="entry name" value="2-Hacid_dh_2"/>
    <property type="match status" value="1"/>
</dbReference>
<feature type="domain" description="D-isomer specific 2-hydroxyacid dehydrogenase NAD-binding" evidence="3">
    <location>
        <begin position="108"/>
        <end position="268"/>
    </location>
</feature>
<dbReference type="GO" id="GO:0030267">
    <property type="term" value="F:glyoxylate reductase (NADPH) activity"/>
    <property type="evidence" value="ECO:0007669"/>
    <property type="project" value="TreeGrafter"/>
</dbReference>
<dbReference type="PANTHER" id="PTHR10996">
    <property type="entry name" value="2-HYDROXYACID DEHYDROGENASE-RELATED"/>
    <property type="match status" value="1"/>
</dbReference>
<dbReference type="GO" id="GO:0051287">
    <property type="term" value="F:NAD binding"/>
    <property type="evidence" value="ECO:0007669"/>
    <property type="project" value="InterPro"/>
</dbReference>
<dbReference type="PANTHER" id="PTHR10996:SF178">
    <property type="entry name" value="2-HYDROXYACID DEHYDROGENASE YGL185C-RELATED"/>
    <property type="match status" value="1"/>
</dbReference>
<keyword evidence="1 4" id="KW-0560">Oxidoreductase</keyword>
<evidence type="ECO:0000259" key="3">
    <source>
        <dbReference type="Pfam" id="PF02826"/>
    </source>
</evidence>
<keyword evidence="2" id="KW-0520">NAD</keyword>
<dbReference type="PROSITE" id="PS00671">
    <property type="entry name" value="D_2_HYDROXYACID_DH_3"/>
    <property type="match status" value="1"/>
</dbReference>
<gene>
    <name evidence="4" type="primary">hprA</name>
    <name evidence="4" type="ORF">Cocul_00185</name>
</gene>
<dbReference type="Proteomes" id="UP000050517">
    <property type="component" value="Unassembled WGS sequence"/>
</dbReference>
<accession>A0A0N8VZW7</accession>
<dbReference type="PATRIC" id="fig|1544416.3.peg.188"/>
<dbReference type="AlphaFoldDB" id="A0A0N8VZW7"/>
<dbReference type="SUPFAM" id="SSF52283">
    <property type="entry name" value="Formate/glycerate dehydrogenase catalytic domain-like"/>
    <property type="match status" value="1"/>
</dbReference>
<sequence length="319" mass="34526">MRFAMLPKAWPAVVSALESAGHEQASLEEAEFVVFNGDGPDFPDLPAGVKYVQTATAGVDGLREAGLLSDRVRWANAAGLYSDSVAEGTLGLMLGAAHMYKLVTARASWDVAKKIQYESQFLYEDKTVMIVGAGGIGLRLMELLEPFGCEVIAVNKSGRAVPGARETYPMEQVRSEPELWGRADFVVLLAPLTEETRGLVDADVLGHMKQTALLINAGRGGLVNTDDLVDALREGVIAGAGLDVMEPEPLPDGHPLWGLENCLITPHTTNTIPIMKKRLGALAVRNAELFAAGERMETEFDPEAGYYAYSRRRCHEEAI</sequence>
<dbReference type="STRING" id="1544416.Cocul_00185"/>
<evidence type="ECO:0000313" key="4">
    <source>
        <dbReference type="EMBL" id="KQB85050.1"/>
    </source>
</evidence>
<organism evidence="4 5">
    <name type="scientific">Corynebacterium oculi</name>
    <dbReference type="NCBI Taxonomy" id="1544416"/>
    <lineage>
        <taxon>Bacteria</taxon>
        <taxon>Bacillati</taxon>
        <taxon>Actinomycetota</taxon>
        <taxon>Actinomycetes</taxon>
        <taxon>Mycobacteriales</taxon>
        <taxon>Corynebacteriaceae</taxon>
        <taxon>Corynebacterium</taxon>
    </lineage>
</organism>
<dbReference type="Gene3D" id="3.40.50.720">
    <property type="entry name" value="NAD(P)-binding Rossmann-like Domain"/>
    <property type="match status" value="2"/>
</dbReference>
<dbReference type="SUPFAM" id="SSF51735">
    <property type="entry name" value="NAD(P)-binding Rossmann-fold domains"/>
    <property type="match status" value="1"/>
</dbReference>
<reference evidence="4 5" key="1">
    <citation type="submission" date="2015-10" db="EMBL/GenBank/DDBJ databases">
        <title>Corynebacteirum lowii and Corynebacterium oculi species nova, derived from human clinical disease and and emended description of Corynebacterium mastiditis.</title>
        <authorList>
            <person name="Bernard K."/>
            <person name="Pacheco A.L."/>
            <person name="Mcdougall C."/>
            <person name="Burtx T."/>
            <person name="Weibe D."/>
            <person name="Tyler S."/>
            <person name="Olson A.B."/>
            <person name="Cnockaert M."/>
            <person name="Eguchi H."/>
            <person name="Kuwahara T."/>
            <person name="Nakayama-Imaohji H."/>
            <person name="Boudewijins M."/>
            <person name="Van Hoecke F."/>
            <person name="Bernier A.-M."/>
            <person name="Vandamme P."/>
        </authorList>
    </citation>
    <scope>NUCLEOTIDE SEQUENCE [LARGE SCALE GENOMIC DNA]</scope>
    <source>
        <strain evidence="4 5">NML 130210</strain>
    </source>
</reference>
<dbReference type="RefSeq" id="WP_055121431.1">
    <property type="nucleotide sequence ID" value="NZ_LKST01000001.1"/>
</dbReference>
<dbReference type="OrthoDB" id="4324715at2"/>
<keyword evidence="5" id="KW-1185">Reference proteome</keyword>
<proteinExistence type="predicted"/>
<dbReference type="InterPro" id="IPR029753">
    <property type="entry name" value="D-isomer_DH_CS"/>
</dbReference>
<dbReference type="Pfam" id="PF02826">
    <property type="entry name" value="2-Hacid_dh_C"/>
    <property type="match status" value="1"/>
</dbReference>
<dbReference type="InterPro" id="IPR036291">
    <property type="entry name" value="NAD(P)-bd_dom_sf"/>
</dbReference>
<evidence type="ECO:0000313" key="5">
    <source>
        <dbReference type="Proteomes" id="UP000050517"/>
    </source>
</evidence>
<name>A0A0N8VZW7_9CORY</name>
<dbReference type="InterPro" id="IPR050223">
    <property type="entry name" value="D-isomer_2-hydroxyacid_DH"/>
</dbReference>
<comment type="caution">
    <text evidence="4">The sequence shown here is derived from an EMBL/GenBank/DDBJ whole genome shotgun (WGS) entry which is preliminary data.</text>
</comment>
<dbReference type="InterPro" id="IPR006140">
    <property type="entry name" value="D-isomer_DH_NAD-bd"/>
</dbReference>
<protein>
    <submittedName>
        <fullName evidence="4">Glycerate dehydrogenase</fullName>
        <ecNumber evidence="4">1.1.1.29</ecNumber>
    </submittedName>
</protein>
<dbReference type="EC" id="1.1.1.29" evidence="4"/>
<evidence type="ECO:0000256" key="2">
    <source>
        <dbReference type="ARBA" id="ARBA00023027"/>
    </source>
</evidence>
<dbReference type="GO" id="GO:0005829">
    <property type="term" value="C:cytosol"/>
    <property type="evidence" value="ECO:0007669"/>
    <property type="project" value="TreeGrafter"/>
</dbReference>
<dbReference type="GO" id="GO:0008465">
    <property type="term" value="F:hydroxypyruvate reductase (NADH) activity"/>
    <property type="evidence" value="ECO:0007669"/>
    <property type="project" value="UniProtKB-EC"/>
</dbReference>
<evidence type="ECO:0000256" key="1">
    <source>
        <dbReference type="ARBA" id="ARBA00023002"/>
    </source>
</evidence>